<dbReference type="RefSeq" id="WP_155169988.1">
    <property type="nucleotide sequence ID" value="NZ_BAAAFL010000053.1"/>
</dbReference>
<gene>
    <name evidence="5" type="ORF">E1163_04600</name>
</gene>
<keyword evidence="6" id="KW-1185">Reference proteome</keyword>
<dbReference type="PANTHER" id="PTHR22904:SF523">
    <property type="entry name" value="STRESS-INDUCED-PHOSPHOPROTEIN 1"/>
    <property type="match status" value="1"/>
</dbReference>
<feature type="repeat" description="TPR" evidence="3">
    <location>
        <begin position="356"/>
        <end position="389"/>
    </location>
</feature>
<dbReference type="PANTHER" id="PTHR22904">
    <property type="entry name" value="TPR REPEAT CONTAINING PROTEIN"/>
    <property type="match status" value="1"/>
</dbReference>
<evidence type="ECO:0000256" key="4">
    <source>
        <dbReference type="SAM" id="SignalP"/>
    </source>
</evidence>
<dbReference type="Gene3D" id="1.25.40.10">
    <property type="entry name" value="Tetratricopeptide repeat domain"/>
    <property type="match status" value="1"/>
</dbReference>
<dbReference type="InterPro" id="IPR011990">
    <property type="entry name" value="TPR-like_helical_dom_sf"/>
</dbReference>
<evidence type="ECO:0000256" key="1">
    <source>
        <dbReference type="ARBA" id="ARBA00022737"/>
    </source>
</evidence>
<feature type="signal peptide" evidence="4">
    <location>
        <begin position="1"/>
        <end position="27"/>
    </location>
</feature>
<dbReference type="Proteomes" id="UP000798808">
    <property type="component" value="Unassembled WGS sequence"/>
</dbReference>
<dbReference type="PROSITE" id="PS50005">
    <property type="entry name" value="TPR"/>
    <property type="match status" value="2"/>
</dbReference>
<sequence length="405" mass="45199">MLKTHFFATVRLLILLAILCNFSLAVAQQKTEIQVLSATVKDQTIQGATIIFQKNGETSVTATTDSQGRISIPSPFGGVDDPSVTIIIKKDGYSTLVAKGPYNNLTYALSPTMQELDGIRIVLNWGSSPEDLDSHISYPGNHICYHHKTGSLANLDVDDVDGYGPETITIERKAQGQKYVYAVHNYSAKDMSSNTDLSAKSNASVFVYIGNTLIRTYKVPEMRKAGNLWIVFMIDEYGTFVDINKFQDASTWERVRANLETFRGKDESFGDPVISQNDIQESKVANRKGEEAYHAGNLELSVELYQKAIELNPNNGQAYSNLGLSFQKLNREAEAIWANRKAISLANGPHTSTIQASSYYNIGKIYEKKGQWADALQHYSWARERKQHSAYDNGIRRMNEKLGNN</sequence>
<dbReference type="Pfam" id="PF13414">
    <property type="entry name" value="TPR_11"/>
    <property type="match status" value="1"/>
</dbReference>
<dbReference type="SUPFAM" id="SSF48452">
    <property type="entry name" value="TPR-like"/>
    <property type="match status" value="1"/>
</dbReference>
<evidence type="ECO:0000313" key="5">
    <source>
        <dbReference type="EMBL" id="MTI24218.1"/>
    </source>
</evidence>
<evidence type="ECO:0000256" key="2">
    <source>
        <dbReference type="ARBA" id="ARBA00022803"/>
    </source>
</evidence>
<feature type="repeat" description="TPR" evidence="3">
    <location>
        <begin position="282"/>
        <end position="315"/>
    </location>
</feature>
<accession>A0ABW9RJG2</accession>
<dbReference type="InterPro" id="IPR019734">
    <property type="entry name" value="TPR_rpt"/>
</dbReference>
<reference evidence="5 6" key="1">
    <citation type="submission" date="2019-02" db="EMBL/GenBank/DDBJ databases">
        <authorList>
            <person name="Goldberg S.R."/>
            <person name="Haltli B.A."/>
            <person name="Correa H."/>
            <person name="Russell K.G."/>
        </authorList>
    </citation>
    <scope>NUCLEOTIDE SEQUENCE [LARGE SCALE GENOMIC DNA]</scope>
    <source>
        <strain evidence="5 6">JCM 16186</strain>
    </source>
</reference>
<dbReference type="SMART" id="SM00028">
    <property type="entry name" value="TPR"/>
    <property type="match status" value="3"/>
</dbReference>
<dbReference type="EMBL" id="SMLW01000383">
    <property type="protein sequence ID" value="MTI24218.1"/>
    <property type="molecule type" value="Genomic_DNA"/>
</dbReference>
<keyword evidence="2 3" id="KW-0802">TPR repeat</keyword>
<evidence type="ECO:0000256" key="3">
    <source>
        <dbReference type="PROSITE-ProRule" id="PRU00339"/>
    </source>
</evidence>
<name>A0ABW9RJG2_9BACT</name>
<evidence type="ECO:0000313" key="6">
    <source>
        <dbReference type="Proteomes" id="UP000798808"/>
    </source>
</evidence>
<keyword evidence="1" id="KW-0677">Repeat</keyword>
<feature type="chain" id="PRO_5046835489" evidence="4">
    <location>
        <begin position="28"/>
        <end position="405"/>
    </location>
</feature>
<proteinExistence type="predicted"/>
<protein>
    <submittedName>
        <fullName evidence="5">Tetratricopeptide repeat protein</fullName>
    </submittedName>
</protein>
<comment type="caution">
    <text evidence="5">The sequence shown here is derived from an EMBL/GenBank/DDBJ whole genome shotgun (WGS) entry which is preliminary data.</text>
</comment>
<organism evidence="5 6">
    <name type="scientific">Fulvivirga kasyanovii</name>
    <dbReference type="NCBI Taxonomy" id="396812"/>
    <lineage>
        <taxon>Bacteria</taxon>
        <taxon>Pseudomonadati</taxon>
        <taxon>Bacteroidota</taxon>
        <taxon>Cytophagia</taxon>
        <taxon>Cytophagales</taxon>
        <taxon>Fulvivirgaceae</taxon>
        <taxon>Fulvivirga</taxon>
    </lineage>
</organism>
<keyword evidence="4" id="KW-0732">Signal</keyword>